<protein>
    <recommendedName>
        <fullName evidence="1">Staygreen protein domain-containing protein</fullName>
    </recommendedName>
</protein>
<feature type="domain" description="Staygreen protein" evidence="1">
    <location>
        <begin position="7"/>
        <end position="132"/>
    </location>
</feature>
<organism evidence="2 3">
    <name type="scientific">Anaeromicrobium sediminis</name>
    <dbReference type="NCBI Taxonomy" id="1478221"/>
    <lineage>
        <taxon>Bacteria</taxon>
        <taxon>Bacillati</taxon>
        <taxon>Bacillota</taxon>
        <taxon>Clostridia</taxon>
        <taxon>Peptostreptococcales</taxon>
        <taxon>Thermotaleaceae</taxon>
        <taxon>Anaeromicrobium</taxon>
    </lineage>
</organism>
<gene>
    <name evidence="2" type="ORF">CCE28_04990</name>
</gene>
<comment type="caution">
    <text evidence="2">The sequence shown here is derived from an EMBL/GenBank/DDBJ whole genome shotgun (WGS) entry which is preliminary data.</text>
</comment>
<evidence type="ECO:0000313" key="2">
    <source>
        <dbReference type="EMBL" id="PAB60258.1"/>
    </source>
</evidence>
<sequence>MSALIQKHLYVNFQQGVTPTAPILNRCYTVTCCEKTCQIYLSVGREYNIQNVRSMRGMLLARWTCIKNRYVLKCCCPLGGGTRAEIKKGYAKCRCDLPLALGAIVYGDRLLLEANPCLCRAPIYVEFTSPYYGPQRWKTVDNWRID</sequence>
<dbReference type="AlphaFoldDB" id="A0A267MMV8"/>
<evidence type="ECO:0000259" key="1">
    <source>
        <dbReference type="Pfam" id="PF12638"/>
    </source>
</evidence>
<dbReference type="EMBL" id="NIBG01000003">
    <property type="protein sequence ID" value="PAB60258.1"/>
    <property type="molecule type" value="Genomic_DNA"/>
</dbReference>
<dbReference type="InterPro" id="IPR024438">
    <property type="entry name" value="Staygreen"/>
</dbReference>
<reference evidence="2 3" key="1">
    <citation type="submission" date="2017-06" db="EMBL/GenBank/DDBJ databases">
        <title>Draft genome sequence of anaerobic fermentative bacterium Anaeromicrobium sediminis DY2726D isolated from West Pacific Ocean sediments.</title>
        <authorList>
            <person name="Zeng X."/>
        </authorList>
    </citation>
    <scope>NUCLEOTIDE SEQUENCE [LARGE SCALE GENOMIC DNA]</scope>
    <source>
        <strain evidence="2 3">DY2726D</strain>
    </source>
</reference>
<evidence type="ECO:0000313" key="3">
    <source>
        <dbReference type="Proteomes" id="UP000216024"/>
    </source>
</evidence>
<dbReference type="Pfam" id="PF12638">
    <property type="entry name" value="Staygreen"/>
    <property type="match status" value="1"/>
</dbReference>
<name>A0A267MMV8_9FIRM</name>
<dbReference type="OrthoDB" id="1684395at2"/>
<proteinExistence type="predicted"/>
<accession>A0A267MMV8</accession>
<dbReference type="Proteomes" id="UP000216024">
    <property type="component" value="Unassembled WGS sequence"/>
</dbReference>
<dbReference type="RefSeq" id="WP_095131604.1">
    <property type="nucleotide sequence ID" value="NZ_NIBG01000003.1"/>
</dbReference>
<keyword evidence="3" id="KW-1185">Reference proteome</keyword>